<name>A0ABR2BM03_9ROSI</name>
<dbReference type="EMBL" id="JBBPBM010000104">
    <property type="protein sequence ID" value="KAK8507939.1"/>
    <property type="molecule type" value="Genomic_DNA"/>
</dbReference>
<keyword evidence="2" id="KW-1185">Reference proteome</keyword>
<accession>A0ABR2BM03</accession>
<organism evidence="1 2">
    <name type="scientific">Hibiscus sabdariffa</name>
    <name type="common">roselle</name>
    <dbReference type="NCBI Taxonomy" id="183260"/>
    <lineage>
        <taxon>Eukaryota</taxon>
        <taxon>Viridiplantae</taxon>
        <taxon>Streptophyta</taxon>
        <taxon>Embryophyta</taxon>
        <taxon>Tracheophyta</taxon>
        <taxon>Spermatophyta</taxon>
        <taxon>Magnoliopsida</taxon>
        <taxon>eudicotyledons</taxon>
        <taxon>Gunneridae</taxon>
        <taxon>Pentapetalae</taxon>
        <taxon>rosids</taxon>
        <taxon>malvids</taxon>
        <taxon>Malvales</taxon>
        <taxon>Malvaceae</taxon>
        <taxon>Malvoideae</taxon>
        <taxon>Hibiscus</taxon>
    </lineage>
</organism>
<comment type="caution">
    <text evidence="1">The sequence shown here is derived from an EMBL/GenBank/DDBJ whole genome shotgun (WGS) entry which is preliminary data.</text>
</comment>
<dbReference type="Proteomes" id="UP001472677">
    <property type="component" value="Unassembled WGS sequence"/>
</dbReference>
<gene>
    <name evidence="1" type="ORF">V6N12_025053</name>
</gene>
<protein>
    <submittedName>
        <fullName evidence="1">Uncharacterized protein</fullName>
    </submittedName>
</protein>
<proteinExistence type="predicted"/>
<evidence type="ECO:0000313" key="1">
    <source>
        <dbReference type="EMBL" id="KAK8507939.1"/>
    </source>
</evidence>
<reference evidence="1 2" key="1">
    <citation type="journal article" date="2024" name="G3 (Bethesda)">
        <title>Genome assembly of Hibiscus sabdariffa L. provides insights into metabolisms of medicinal natural products.</title>
        <authorList>
            <person name="Kim T."/>
        </authorList>
    </citation>
    <scope>NUCLEOTIDE SEQUENCE [LARGE SCALE GENOMIC DNA]</scope>
    <source>
        <strain evidence="1">TK-2024</strain>
        <tissue evidence="1">Old leaves</tissue>
    </source>
</reference>
<evidence type="ECO:0000313" key="2">
    <source>
        <dbReference type="Proteomes" id="UP001472677"/>
    </source>
</evidence>
<sequence length="79" mass="8942">MRCCILLMKRLRSCSPFEVTLLVIVQPRLEGQPAHTDPLTEPVDLLVSTSFPHAPPEPLCESLMAHKGLVIRRLLLYYS</sequence>